<keyword evidence="4 16" id="KW-0132">Cell division</keyword>
<dbReference type="Proteomes" id="UP000273643">
    <property type="component" value="Unassembled WGS sequence"/>
</dbReference>
<reference evidence="17 18" key="1">
    <citation type="submission" date="2018-11" db="EMBL/GenBank/DDBJ databases">
        <title>Genomic Encyclopedia of Type Strains, Phase IV (KMG-IV): sequencing the most valuable type-strain genomes for metagenomic binning, comparative biology and taxonomic classification.</title>
        <authorList>
            <person name="Goeker M."/>
        </authorList>
    </citation>
    <scope>NUCLEOTIDE SEQUENCE [LARGE SCALE GENOMIC DNA]</scope>
    <source>
        <strain evidence="17 18">DSM 16974</strain>
    </source>
</reference>
<dbReference type="InterPro" id="IPR001182">
    <property type="entry name" value="FtsW/RodA"/>
</dbReference>
<feature type="transmembrane region" description="Helical" evidence="16">
    <location>
        <begin position="178"/>
        <end position="195"/>
    </location>
</feature>
<dbReference type="Pfam" id="PF01098">
    <property type="entry name" value="FTSW_RODA_SPOVE"/>
    <property type="match status" value="1"/>
</dbReference>
<evidence type="ECO:0000256" key="10">
    <source>
        <dbReference type="ARBA" id="ARBA00022989"/>
    </source>
</evidence>
<evidence type="ECO:0000256" key="14">
    <source>
        <dbReference type="ARBA" id="ARBA00038053"/>
    </source>
</evidence>
<dbReference type="GO" id="GO:0032153">
    <property type="term" value="C:cell division site"/>
    <property type="evidence" value="ECO:0007669"/>
    <property type="project" value="UniProtKB-UniRule"/>
</dbReference>
<comment type="similarity">
    <text evidence="14 16">Belongs to the SEDS family. FtsW subfamily.</text>
</comment>
<comment type="catalytic activity">
    <reaction evidence="15 16">
        <text>[GlcNAc-(1-&gt;4)-Mur2Ac(oyl-L-Ala-gamma-D-Glu-L-Lys-D-Ala-D-Ala)](n)-di-trans,octa-cis-undecaprenyl diphosphate + beta-D-GlcNAc-(1-&gt;4)-Mur2Ac(oyl-L-Ala-gamma-D-Glu-L-Lys-D-Ala-D-Ala)-di-trans,octa-cis-undecaprenyl diphosphate = [GlcNAc-(1-&gt;4)-Mur2Ac(oyl-L-Ala-gamma-D-Glu-L-Lys-D-Ala-D-Ala)](n+1)-di-trans,octa-cis-undecaprenyl diphosphate + di-trans,octa-cis-undecaprenyl diphosphate + H(+)</text>
        <dbReference type="Rhea" id="RHEA:23708"/>
        <dbReference type="Rhea" id="RHEA-COMP:9602"/>
        <dbReference type="Rhea" id="RHEA-COMP:9603"/>
        <dbReference type="ChEBI" id="CHEBI:15378"/>
        <dbReference type="ChEBI" id="CHEBI:58405"/>
        <dbReference type="ChEBI" id="CHEBI:60033"/>
        <dbReference type="ChEBI" id="CHEBI:78435"/>
        <dbReference type="EC" id="2.4.99.28"/>
    </reaction>
</comment>
<feature type="transmembrane region" description="Helical" evidence="16">
    <location>
        <begin position="62"/>
        <end position="80"/>
    </location>
</feature>
<evidence type="ECO:0000256" key="11">
    <source>
        <dbReference type="ARBA" id="ARBA00023136"/>
    </source>
</evidence>
<feature type="transmembrane region" description="Helical" evidence="16">
    <location>
        <begin position="285"/>
        <end position="305"/>
    </location>
</feature>
<gene>
    <name evidence="16" type="primary">ftsW</name>
    <name evidence="17" type="ORF">EDC38_1445</name>
</gene>
<feature type="transmembrane region" description="Helical" evidence="16">
    <location>
        <begin position="354"/>
        <end position="373"/>
    </location>
</feature>
<keyword evidence="18" id="KW-1185">Reference proteome</keyword>
<feature type="transmembrane region" description="Helical" evidence="16">
    <location>
        <begin position="317"/>
        <end position="342"/>
    </location>
</feature>
<proteinExistence type="inferred from homology"/>
<comment type="subcellular location">
    <subcellularLocation>
        <location evidence="16">Cell inner membrane</location>
        <topology evidence="16">Multi-pass membrane protein</topology>
    </subcellularLocation>
    <subcellularLocation>
        <location evidence="1">Cell membrane</location>
        <topology evidence="1">Multi-pass membrane protein</topology>
    </subcellularLocation>
    <text evidence="16">Localizes to the division septum.</text>
</comment>
<dbReference type="GO" id="GO:0071555">
    <property type="term" value="P:cell wall organization"/>
    <property type="evidence" value="ECO:0007669"/>
    <property type="project" value="UniProtKB-KW"/>
</dbReference>
<feature type="transmembrane region" description="Helical" evidence="16">
    <location>
        <begin position="155"/>
        <end position="172"/>
    </location>
</feature>
<evidence type="ECO:0000256" key="16">
    <source>
        <dbReference type="HAMAP-Rule" id="MF_00913"/>
    </source>
</evidence>
<dbReference type="PROSITE" id="PS00428">
    <property type="entry name" value="FTSW_RODA_SPOVE"/>
    <property type="match status" value="1"/>
</dbReference>
<keyword evidence="5 16" id="KW-0328">Glycosyltransferase</keyword>
<keyword evidence="10 16" id="KW-1133">Transmembrane helix</keyword>
<feature type="transmembrane region" description="Helical" evidence="16">
    <location>
        <begin position="87"/>
        <end position="107"/>
    </location>
</feature>
<dbReference type="RefSeq" id="WP_123637919.1">
    <property type="nucleotide sequence ID" value="NZ_RJUK01000001.1"/>
</dbReference>
<feature type="transmembrane region" description="Helical" evidence="16">
    <location>
        <begin position="119"/>
        <end position="143"/>
    </location>
</feature>
<evidence type="ECO:0000256" key="3">
    <source>
        <dbReference type="ARBA" id="ARBA00022475"/>
    </source>
</evidence>
<evidence type="ECO:0000256" key="5">
    <source>
        <dbReference type="ARBA" id="ARBA00022676"/>
    </source>
</evidence>
<evidence type="ECO:0000256" key="7">
    <source>
        <dbReference type="ARBA" id="ARBA00022692"/>
    </source>
</evidence>
<evidence type="ECO:0000256" key="13">
    <source>
        <dbReference type="ARBA" id="ARBA00023316"/>
    </source>
</evidence>
<dbReference type="InterPro" id="IPR018365">
    <property type="entry name" value="Cell_cycle_FtsW-rel_CS"/>
</dbReference>
<dbReference type="GO" id="GO:0009252">
    <property type="term" value="P:peptidoglycan biosynthetic process"/>
    <property type="evidence" value="ECO:0007669"/>
    <property type="project" value="UniProtKB-UniRule"/>
</dbReference>
<feature type="transmembrane region" description="Helical" evidence="16">
    <location>
        <begin position="23"/>
        <end position="47"/>
    </location>
</feature>
<evidence type="ECO:0000256" key="8">
    <source>
        <dbReference type="ARBA" id="ARBA00022960"/>
    </source>
</evidence>
<dbReference type="EMBL" id="RJUK01000001">
    <property type="protein sequence ID" value="ROQ20828.1"/>
    <property type="molecule type" value="Genomic_DNA"/>
</dbReference>
<dbReference type="EC" id="2.4.99.28" evidence="16"/>
<evidence type="ECO:0000256" key="1">
    <source>
        <dbReference type="ARBA" id="ARBA00004651"/>
    </source>
</evidence>
<dbReference type="UniPathway" id="UPA00219"/>
<evidence type="ECO:0000256" key="4">
    <source>
        <dbReference type="ARBA" id="ARBA00022618"/>
    </source>
</evidence>
<keyword evidence="11 16" id="KW-0472">Membrane</keyword>
<evidence type="ECO:0000313" key="18">
    <source>
        <dbReference type="Proteomes" id="UP000273643"/>
    </source>
</evidence>
<dbReference type="GO" id="GO:0015648">
    <property type="term" value="F:lipid-linked peptidoglycan transporter activity"/>
    <property type="evidence" value="ECO:0007669"/>
    <property type="project" value="TreeGrafter"/>
</dbReference>
<evidence type="ECO:0000256" key="9">
    <source>
        <dbReference type="ARBA" id="ARBA00022984"/>
    </source>
</evidence>
<dbReference type="OrthoDB" id="9768187at2"/>
<sequence length="405" mass="44252">MINWLKQHWEESVAIFRGGVDQWLILLWLGLLSIGLVMIASASIAFAADTYGDPWFFTKRHFVYLMLGMAVAALVVAVPVRYAQQYAGWLMVATLGLLCLVLVPGIGREVNGARRWLDLGLISVQISEVAKVAAVVFFASFFARRHQELYTGWQGFVKPVLVLGMMCLLLLFQPDFGSAVVLASVVLAMMFIAGVKLWHFGLLGAAAIACLAALAVYSPYRMTRLVTFLDPWSAQFGSGYQLTQSLIAFGRGEWFGLGLGNSLQKLFYLPEAHTDFIAAIMAEEFGLIGLVVMLGVFAALIVRVFAIARASLTANRLFAAFASYGVAILFTFQVFINVGVASGLLPTKGLTLPFISYGGSSLLIGCALIGFVIRVDWEQRQAVPVSRVRTRVKPVSVSSQWREAA</sequence>
<keyword evidence="3 16" id="KW-1003">Cell membrane</keyword>
<comment type="caution">
    <text evidence="17">The sequence shown here is derived from an EMBL/GenBank/DDBJ whole genome shotgun (WGS) entry which is preliminary data.</text>
</comment>
<dbReference type="AlphaFoldDB" id="A0A3N1NZR9"/>
<keyword evidence="6 16" id="KW-0808">Transferase</keyword>
<keyword evidence="8 16" id="KW-0133">Cell shape</keyword>
<dbReference type="GO" id="GO:0008955">
    <property type="term" value="F:peptidoglycan glycosyltransferase activity"/>
    <property type="evidence" value="ECO:0007669"/>
    <property type="project" value="UniProtKB-UniRule"/>
</dbReference>
<feature type="transmembrane region" description="Helical" evidence="16">
    <location>
        <begin position="202"/>
        <end position="220"/>
    </location>
</feature>
<evidence type="ECO:0000256" key="15">
    <source>
        <dbReference type="ARBA" id="ARBA00049902"/>
    </source>
</evidence>
<organism evidence="17 18">
    <name type="scientific">Marinimicrobium koreense</name>
    <dbReference type="NCBI Taxonomy" id="306545"/>
    <lineage>
        <taxon>Bacteria</taxon>
        <taxon>Pseudomonadati</taxon>
        <taxon>Pseudomonadota</taxon>
        <taxon>Gammaproteobacteria</taxon>
        <taxon>Cellvibrionales</taxon>
        <taxon>Cellvibrionaceae</taxon>
        <taxon>Marinimicrobium</taxon>
    </lineage>
</organism>
<comment type="pathway">
    <text evidence="2 16">Cell wall biogenesis; peptidoglycan biosynthesis.</text>
</comment>
<comment type="function">
    <text evidence="16">Peptidoglycan polymerase that is essential for cell division.</text>
</comment>
<evidence type="ECO:0000256" key="2">
    <source>
        <dbReference type="ARBA" id="ARBA00004752"/>
    </source>
</evidence>
<evidence type="ECO:0000256" key="6">
    <source>
        <dbReference type="ARBA" id="ARBA00022679"/>
    </source>
</evidence>
<dbReference type="HAMAP" id="MF_00913">
    <property type="entry name" value="PGT_FtsW_proteobact"/>
    <property type="match status" value="1"/>
</dbReference>
<protein>
    <recommendedName>
        <fullName evidence="16">Probable peptidoglycan glycosyltransferase FtsW</fullName>
        <shortName evidence="16">PGT</shortName>
        <ecNumber evidence="16">2.4.99.28</ecNumber>
    </recommendedName>
    <alternativeName>
        <fullName evidence="16">Cell division protein FtsW</fullName>
    </alternativeName>
    <alternativeName>
        <fullName evidence="16">Cell wall polymerase</fullName>
    </alternativeName>
    <alternativeName>
        <fullName evidence="16">Peptidoglycan polymerase</fullName>
        <shortName evidence="16">PG polymerase</shortName>
    </alternativeName>
</protein>
<evidence type="ECO:0000256" key="12">
    <source>
        <dbReference type="ARBA" id="ARBA00023306"/>
    </source>
</evidence>
<keyword evidence="9 16" id="KW-0573">Peptidoglycan synthesis</keyword>
<keyword evidence="16" id="KW-0997">Cell inner membrane</keyword>
<name>A0A3N1NZR9_9GAMM</name>
<dbReference type="NCBIfam" id="TIGR02614">
    <property type="entry name" value="ftsW"/>
    <property type="match status" value="1"/>
</dbReference>
<evidence type="ECO:0000313" key="17">
    <source>
        <dbReference type="EMBL" id="ROQ20828.1"/>
    </source>
</evidence>
<dbReference type="PANTHER" id="PTHR30474:SF2">
    <property type="entry name" value="PEPTIDOGLYCAN GLYCOSYLTRANSFERASE FTSW-RELATED"/>
    <property type="match status" value="1"/>
</dbReference>
<dbReference type="GO" id="GO:0008360">
    <property type="term" value="P:regulation of cell shape"/>
    <property type="evidence" value="ECO:0007669"/>
    <property type="project" value="UniProtKB-KW"/>
</dbReference>
<keyword evidence="7 16" id="KW-0812">Transmembrane</keyword>
<dbReference type="GO" id="GO:0005886">
    <property type="term" value="C:plasma membrane"/>
    <property type="evidence" value="ECO:0007669"/>
    <property type="project" value="UniProtKB-SubCell"/>
</dbReference>
<dbReference type="PANTHER" id="PTHR30474">
    <property type="entry name" value="CELL CYCLE PROTEIN"/>
    <property type="match status" value="1"/>
</dbReference>
<dbReference type="GO" id="GO:0043093">
    <property type="term" value="P:FtsZ-dependent cytokinesis"/>
    <property type="evidence" value="ECO:0007669"/>
    <property type="project" value="UniProtKB-UniRule"/>
</dbReference>
<keyword evidence="12 16" id="KW-0131">Cell cycle</keyword>
<dbReference type="InterPro" id="IPR013437">
    <property type="entry name" value="FtsW"/>
</dbReference>
<accession>A0A3N1NZR9</accession>
<keyword evidence="13 16" id="KW-0961">Cell wall biogenesis/degradation</keyword>